<accession>A0AAV7P7Y5</accession>
<feature type="region of interest" description="Disordered" evidence="1">
    <location>
        <begin position="122"/>
        <end position="188"/>
    </location>
</feature>
<sequence length="188" mass="20774">MCLTPLGAQGAFARFPGSETCRLPYDDKYVEYAADHHMEECLVEALDFHVQDSVNKALVKALCPFAQPIFNYSFRHFGACSGSASSVEVNLNEPGKSNADPFEQTIESVLMDCGYGSMQRQEASSSFQASQQMLDDATSSEFDVNMAWDKPQGKSKPKSHYNKRSSPPPPSKDLQLNPDNIVHPQSTE</sequence>
<reference evidence="2" key="1">
    <citation type="journal article" date="2022" name="bioRxiv">
        <title>Sequencing and chromosome-scale assembly of the giantPleurodeles waltlgenome.</title>
        <authorList>
            <person name="Brown T."/>
            <person name="Elewa A."/>
            <person name="Iarovenko S."/>
            <person name="Subramanian E."/>
            <person name="Araus A.J."/>
            <person name="Petzold A."/>
            <person name="Susuki M."/>
            <person name="Suzuki K.-i.T."/>
            <person name="Hayashi T."/>
            <person name="Toyoda A."/>
            <person name="Oliveira C."/>
            <person name="Osipova E."/>
            <person name="Leigh N.D."/>
            <person name="Simon A."/>
            <person name="Yun M.H."/>
        </authorList>
    </citation>
    <scope>NUCLEOTIDE SEQUENCE</scope>
    <source>
        <strain evidence="2">20211129_DDA</strain>
        <tissue evidence="2">Liver</tissue>
    </source>
</reference>
<evidence type="ECO:0000313" key="3">
    <source>
        <dbReference type="Proteomes" id="UP001066276"/>
    </source>
</evidence>
<evidence type="ECO:0000256" key="1">
    <source>
        <dbReference type="SAM" id="MobiDB-lite"/>
    </source>
</evidence>
<feature type="compositionally biased region" description="Low complexity" evidence="1">
    <location>
        <begin position="122"/>
        <end position="132"/>
    </location>
</feature>
<dbReference type="EMBL" id="JANPWB010000011">
    <property type="protein sequence ID" value="KAJ1123854.1"/>
    <property type="molecule type" value="Genomic_DNA"/>
</dbReference>
<protein>
    <submittedName>
        <fullName evidence="2">Uncharacterized protein</fullName>
    </submittedName>
</protein>
<gene>
    <name evidence="2" type="ORF">NDU88_002321</name>
</gene>
<comment type="caution">
    <text evidence="2">The sequence shown here is derived from an EMBL/GenBank/DDBJ whole genome shotgun (WGS) entry which is preliminary data.</text>
</comment>
<proteinExistence type="predicted"/>
<evidence type="ECO:0000313" key="2">
    <source>
        <dbReference type="EMBL" id="KAJ1123854.1"/>
    </source>
</evidence>
<dbReference type="Proteomes" id="UP001066276">
    <property type="component" value="Chromosome 7"/>
</dbReference>
<name>A0AAV7P7Y5_PLEWA</name>
<keyword evidence="3" id="KW-1185">Reference proteome</keyword>
<dbReference type="AlphaFoldDB" id="A0AAV7P7Y5"/>
<organism evidence="2 3">
    <name type="scientific">Pleurodeles waltl</name>
    <name type="common">Iberian ribbed newt</name>
    <dbReference type="NCBI Taxonomy" id="8319"/>
    <lineage>
        <taxon>Eukaryota</taxon>
        <taxon>Metazoa</taxon>
        <taxon>Chordata</taxon>
        <taxon>Craniata</taxon>
        <taxon>Vertebrata</taxon>
        <taxon>Euteleostomi</taxon>
        <taxon>Amphibia</taxon>
        <taxon>Batrachia</taxon>
        <taxon>Caudata</taxon>
        <taxon>Salamandroidea</taxon>
        <taxon>Salamandridae</taxon>
        <taxon>Pleurodelinae</taxon>
        <taxon>Pleurodeles</taxon>
    </lineage>
</organism>
<feature type="compositionally biased region" description="Basic residues" evidence="1">
    <location>
        <begin position="153"/>
        <end position="163"/>
    </location>
</feature>